<dbReference type="SUPFAM" id="SSF46785">
    <property type="entry name" value="Winged helix' DNA-binding domain"/>
    <property type="match status" value="1"/>
</dbReference>
<gene>
    <name evidence="5" type="ORF">CBW42_09380</name>
</gene>
<dbReference type="PROSITE" id="PS01117">
    <property type="entry name" value="HTH_MARR_1"/>
    <property type="match status" value="1"/>
</dbReference>
<protein>
    <submittedName>
        <fullName evidence="5">MarR family transcriptional regulator</fullName>
    </submittedName>
</protein>
<sequence>MTDQNSCGMLLKQINDELEKRANNKLRAQDLTMAQLCALMMLNQASERQMTLKELERKLHVAQSTAAGIITRLEQKGFVEGFGDAADRRIKMVRITKLGIQCCMTAEKNMEQEEATLLSGLTDTERIVFISLLQKVRNTLS</sequence>
<dbReference type="EMBL" id="NHOC01000007">
    <property type="protein sequence ID" value="OUM20248.1"/>
    <property type="molecule type" value="Genomic_DNA"/>
</dbReference>
<name>A0A252F361_9FIRM</name>
<feature type="domain" description="HTH marR-type" evidence="4">
    <location>
        <begin position="4"/>
        <end position="138"/>
    </location>
</feature>
<proteinExistence type="predicted"/>
<dbReference type="OrthoDB" id="2297442at2"/>
<dbReference type="Gene3D" id="1.10.10.10">
    <property type="entry name" value="Winged helix-like DNA-binding domain superfamily/Winged helix DNA-binding domain"/>
    <property type="match status" value="1"/>
</dbReference>
<dbReference type="RefSeq" id="WP_087020449.1">
    <property type="nucleotide sequence ID" value="NZ_CP178353.1"/>
</dbReference>
<accession>A0A252F361</accession>
<evidence type="ECO:0000313" key="6">
    <source>
        <dbReference type="Proteomes" id="UP000194903"/>
    </source>
</evidence>
<dbReference type="GO" id="GO:0003700">
    <property type="term" value="F:DNA-binding transcription factor activity"/>
    <property type="evidence" value="ECO:0007669"/>
    <property type="project" value="InterPro"/>
</dbReference>
<keyword evidence="2" id="KW-0238">DNA-binding</keyword>
<evidence type="ECO:0000256" key="2">
    <source>
        <dbReference type="ARBA" id="ARBA00023125"/>
    </source>
</evidence>
<dbReference type="GO" id="GO:0003677">
    <property type="term" value="F:DNA binding"/>
    <property type="evidence" value="ECO:0007669"/>
    <property type="project" value="UniProtKB-KW"/>
</dbReference>
<dbReference type="PRINTS" id="PR00598">
    <property type="entry name" value="HTHMARR"/>
</dbReference>
<dbReference type="AlphaFoldDB" id="A0A252F361"/>
<dbReference type="PANTHER" id="PTHR42756:SF1">
    <property type="entry name" value="TRANSCRIPTIONAL REPRESSOR OF EMRAB OPERON"/>
    <property type="match status" value="1"/>
</dbReference>
<dbReference type="SMART" id="SM00347">
    <property type="entry name" value="HTH_MARR"/>
    <property type="match status" value="1"/>
</dbReference>
<reference evidence="5 6" key="1">
    <citation type="submission" date="2017-05" db="EMBL/GenBank/DDBJ databases">
        <title>Butyricicoccus porcorum sp. nov. a butyrate-producing bacterium from the swine intestinal tract.</title>
        <authorList>
            <person name="Trachsel J."/>
            <person name="Humphrey S."/>
            <person name="Allen H.K."/>
        </authorList>
    </citation>
    <scope>NUCLEOTIDE SEQUENCE [LARGE SCALE GENOMIC DNA]</scope>
    <source>
        <strain evidence="5">BB10</strain>
    </source>
</reference>
<evidence type="ECO:0000256" key="3">
    <source>
        <dbReference type="ARBA" id="ARBA00023163"/>
    </source>
</evidence>
<dbReference type="PANTHER" id="PTHR42756">
    <property type="entry name" value="TRANSCRIPTIONAL REGULATOR, MARR"/>
    <property type="match status" value="1"/>
</dbReference>
<keyword evidence="6" id="KW-1185">Reference proteome</keyword>
<evidence type="ECO:0000313" key="5">
    <source>
        <dbReference type="EMBL" id="OUM20248.1"/>
    </source>
</evidence>
<evidence type="ECO:0000259" key="4">
    <source>
        <dbReference type="PROSITE" id="PS50995"/>
    </source>
</evidence>
<dbReference type="InterPro" id="IPR023187">
    <property type="entry name" value="Tscrpt_reg_MarR-type_CS"/>
</dbReference>
<dbReference type="Proteomes" id="UP000194903">
    <property type="component" value="Unassembled WGS sequence"/>
</dbReference>
<dbReference type="InterPro" id="IPR036390">
    <property type="entry name" value="WH_DNA-bd_sf"/>
</dbReference>
<dbReference type="PROSITE" id="PS50995">
    <property type="entry name" value="HTH_MARR_2"/>
    <property type="match status" value="1"/>
</dbReference>
<dbReference type="Pfam" id="PF01047">
    <property type="entry name" value="MarR"/>
    <property type="match status" value="1"/>
</dbReference>
<organism evidence="5 6">
    <name type="scientific">Butyricicoccus porcorum</name>
    <dbReference type="NCBI Taxonomy" id="1945634"/>
    <lineage>
        <taxon>Bacteria</taxon>
        <taxon>Bacillati</taxon>
        <taxon>Bacillota</taxon>
        <taxon>Clostridia</taxon>
        <taxon>Eubacteriales</taxon>
        <taxon>Butyricicoccaceae</taxon>
        <taxon>Butyricicoccus</taxon>
    </lineage>
</organism>
<comment type="caution">
    <text evidence="5">The sequence shown here is derived from an EMBL/GenBank/DDBJ whole genome shotgun (WGS) entry which is preliminary data.</text>
</comment>
<evidence type="ECO:0000256" key="1">
    <source>
        <dbReference type="ARBA" id="ARBA00023015"/>
    </source>
</evidence>
<keyword evidence="3" id="KW-0804">Transcription</keyword>
<dbReference type="InterPro" id="IPR000835">
    <property type="entry name" value="HTH_MarR-typ"/>
</dbReference>
<keyword evidence="1" id="KW-0805">Transcription regulation</keyword>
<dbReference type="InterPro" id="IPR036388">
    <property type="entry name" value="WH-like_DNA-bd_sf"/>
</dbReference>